<feature type="transmembrane region" description="Helical" evidence="13">
    <location>
        <begin position="100"/>
        <end position="123"/>
    </location>
</feature>
<keyword evidence="6 13" id="KW-1133">Transmembrane helix</keyword>
<comment type="activity regulation">
    <text evidence="13">Na(+) is not transported, but it plays an essential structural role and its presence is essential for fluoride channel function.</text>
</comment>
<comment type="catalytic activity">
    <reaction evidence="11">
        <text>fluoride(in) = fluoride(out)</text>
        <dbReference type="Rhea" id="RHEA:76159"/>
        <dbReference type="ChEBI" id="CHEBI:17051"/>
    </reaction>
    <physiologicalReaction direction="left-to-right" evidence="11">
        <dbReference type="Rhea" id="RHEA:76160"/>
    </physiologicalReaction>
</comment>
<evidence type="ECO:0000256" key="13">
    <source>
        <dbReference type="HAMAP-Rule" id="MF_00454"/>
    </source>
</evidence>
<evidence type="ECO:0000313" key="14">
    <source>
        <dbReference type="EMBL" id="NYE68786.1"/>
    </source>
</evidence>
<feature type="binding site" evidence="13">
    <location>
        <position position="81"/>
    </location>
    <ligand>
        <name>Na(+)</name>
        <dbReference type="ChEBI" id="CHEBI:29101"/>
        <note>structural</note>
    </ligand>
</feature>
<evidence type="ECO:0000256" key="9">
    <source>
        <dbReference type="ARBA" id="ARBA00023303"/>
    </source>
</evidence>
<dbReference type="PANTHER" id="PTHR28259:SF16">
    <property type="entry name" value="FLUORIDE-SPECIFIC ION CHANNEL FLUC 2"/>
    <property type="match status" value="1"/>
</dbReference>
<sequence>MTPGLPLLVAIAGGVGSALRYLVDTAVQARIDGPGAYPVGTTVINLTGSLLLGLLTGYAAAHAPGAPWLTIAGTGLLGGYTTFSTASVETVRLLLRRRYGAALLNGLGLLAGCLLAACAGLVIGQSVP</sequence>
<feature type="binding site" evidence="13">
    <location>
        <position position="78"/>
    </location>
    <ligand>
        <name>Na(+)</name>
        <dbReference type="ChEBI" id="CHEBI:29101"/>
        <note>structural</note>
    </ligand>
</feature>
<keyword evidence="4 13" id="KW-0812">Transmembrane</keyword>
<evidence type="ECO:0000256" key="6">
    <source>
        <dbReference type="ARBA" id="ARBA00022989"/>
    </source>
</evidence>
<keyword evidence="15" id="KW-1185">Reference proteome</keyword>
<evidence type="ECO:0000256" key="1">
    <source>
        <dbReference type="ARBA" id="ARBA00004651"/>
    </source>
</evidence>
<evidence type="ECO:0000256" key="11">
    <source>
        <dbReference type="ARBA" id="ARBA00035585"/>
    </source>
</evidence>
<evidence type="ECO:0000256" key="2">
    <source>
        <dbReference type="ARBA" id="ARBA00022448"/>
    </source>
</evidence>
<dbReference type="HAMAP" id="MF_00454">
    <property type="entry name" value="FluC"/>
    <property type="match status" value="1"/>
</dbReference>
<dbReference type="RefSeq" id="WP_179747663.1">
    <property type="nucleotide sequence ID" value="NZ_JACCBU010000001.1"/>
</dbReference>
<keyword evidence="5 13" id="KW-0479">Metal-binding</keyword>
<organism evidence="14 15">
    <name type="scientific">Microlunatus parietis</name>
    <dbReference type="NCBI Taxonomy" id="682979"/>
    <lineage>
        <taxon>Bacteria</taxon>
        <taxon>Bacillati</taxon>
        <taxon>Actinomycetota</taxon>
        <taxon>Actinomycetes</taxon>
        <taxon>Propionibacteriales</taxon>
        <taxon>Propionibacteriaceae</taxon>
        <taxon>Microlunatus</taxon>
    </lineage>
</organism>
<comment type="subcellular location">
    <subcellularLocation>
        <location evidence="1 13">Cell membrane</location>
        <topology evidence="1 13">Multi-pass membrane protein</topology>
    </subcellularLocation>
</comment>
<dbReference type="GO" id="GO:0005886">
    <property type="term" value="C:plasma membrane"/>
    <property type="evidence" value="ECO:0007669"/>
    <property type="project" value="UniProtKB-SubCell"/>
</dbReference>
<feature type="transmembrane region" description="Helical" evidence="13">
    <location>
        <begin position="6"/>
        <end position="23"/>
    </location>
</feature>
<evidence type="ECO:0000313" key="15">
    <source>
        <dbReference type="Proteomes" id="UP000569914"/>
    </source>
</evidence>
<keyword evidence="7 13" id="KW-0406">Ion transport</keyword>
<evidence type="ECO:0000256" key="5">
    <source>
        <dbReference type="ARBA" id="ARBA00022723"/>
    </source>
</evidence>
<dbReference type="InterPro" id="IPR003691">
    <property type="entry name" value="FluC"/>
</dbReference>
<dbReference type="AlphaFoldDB" id="A0A7Y9I229"/>
<feature type="transmembrane region" description="Helical" evidence="13">
    <location>
        <begin position="66"/>
        <end position="88"/>
    </location>
</feature>
<dbReference type="NCBIfam" id="TIGR00494">
    <property type="entry name" value="crcB"/>
    <property type="match status" value="1"/>
</dbReference>
<comment type="caution">
    <text evidence="14">The sequence shown here is derived from an EMBL/GenBank/DDBJ whole genome shotgun (WGS) entry which is preliminary data.</text>
</comment>
<keyword evidence="13" id="KW-0915">Sodium</keyword>
<keyword evidence="2 13" id="KW-0813">Transport</keyword>
<evidence type="ECO:0000256" key="8">
    <source>
        <dbReference type="ARBA" id="ARBA00023136"/>
    </source>
</evidence>
<proteinExistence type="inferred from homology"/>
<dbReference type="GO" id="GO:0062054">
    <property type="term" value="F:fluoride channel activity"/>
    <property type="evidence" value="ECO:0007669"/>
    <property type="project" value="UniProtKB-UniRule"/>
</dbReference>
<dbReference type="EMBL" id="JACCBU010000001">
    <property type="protein sequence ID" value="NYE68786.1"/>
    <property type="molecule type" value="Genomic_DNA"/>
</dbReference>
<gene>
    <name evidence="13" type="primary">fluC</name>
    <name evidence="13" type="synonym">crcB</name>
    <name evidence="14" type="ORF">BKA15_000115</name>
</gene>
<accession>A0A7Y9I229</accession>
<name>A0A7Y9I229_9ACTN</name>
<dbReference type="PANTHER" id="PTHR28259">
    <property type="entry name" value="FLUORIDE EXPORT PROTEIN 1-RELATED"/>
    <property type="match status" value="1"/>
</dbReference>
<evidence type="ECO:0000256" key="3">
    <source>
        <dbReference type="ARBA" id="ARBA00022475"/>
    </source>
</evidence>
<evidence type="ECO:0000256" key="7">
    <source>
        <dbReference type="ARBA" id="ARBA00023065"/>
    </source>
</evidence>
<comment type="similarity">
    <text evidence="10 13">Belongs to the fluoride channel Fluc/FEX (TC 1.A.43) family.</text>
</comment>
<evidence type="ECO:0000256" key="12">
    <source>
        <dbReference type="ARBA" id="ARBA00049940"/>
    </source>
</evidence>
<dbReference type="Proteomes" id="UP000569914">
    <property type="component" value="Unassembled WGS sequence"/>
</dbReference>
<dbReference type="GO" id="GO:0046872">
    <property type="term" value="F:metal ion binding"/>
    <property type="evidence" value="ECO:0007669"/>
    <property type="project" value="UniProtKB-KW"/>
</dbReference>
<comment type="function">
    <text evidence="12 13">Fluoride-specific ion channel. Important for reducing fluoride concentration in the cell, thus reducing its toxicity.</text>
</comment>
<dbReference type="Pfam" id="PF02537">
    <property type="entry name" value="CRCB"/>
    <property type="match status" value="1"/>
</dbReference>
<protein>
    <recommendedName>
        <fullName evidence="13">Fluoride-specific ion channel FluC</fullName>
    </recommendedName>
</protein>
<reference evidence="14 15" key="1">
    <citation type="submission" date="2020-07" db="EMBL/GenBank/DDBJ databases">
        <title>Sequencing the genomes of 1000 actinobacteria strains.</title>
        <authorList>
            <person name="Klenk H.-P."/>
        </authorList>
    </citation>
    <scope>NUCLEOTIDE SEQUENCE [LARGE SCALE GENOMIC DNA]</scope>
    <source>
        <strain evidence="14 15">DSM 22083</strain>
    </source>
</reference>
<evidence type="ECO:0000256" key="10">
    <source>
        <dbReference type="ARBA" id="ARBA00035120"/>
    </source>
</evidence>
<feature type="transmembrane region" description="Helical" evidence="13">
    <location>
        <begin position="35"/>
        <end position="60"/>
    </location>
</feature>
<keyword evidence="9 13" id="KW-0407">Ion channel</keyword>
<keyword evidence="3 13" id="KW-1003">Cell membrane</keyword>
<keyword evidence="8 13" id="KW-0472">Membrane</keyword>
<evidence type="ECO:0000256" key="4">
    <source>
        <dbReference type="ARBA" id="ARBA00022692"/>
    </source>
</evidence>
<dbReference type="GO" id="GO:0140114">
    <property type="term" value="P:cellular detoxification of fluoride"/>
    <property type="evidence" value="ECO:0007669"/>
    <property type="project" value="UniProtKB-UniRule"/>
</dbReference>